<dbReference type="AlphaFoldDB" id="Q1KUS4"/>
<organism evidence="1">
    <name type="scientific">Tarenaya spinosa</name>
    <dbReference type="NCBI Taxonomy" id="228870"/>
    <lineage>
        <taxon>Eukaryota</taxon>
        <taxon>Viridiplantae</taxon>
        <taxon>Streptophyta</taxon>
        <taxon>Embryophyta</taxon>
        <taxon>Tracheophyta</taxon>
        <taxon>Spermatophyta</taxon>
        <taxon>Magnoliopsida</taxon>
        <taxon>eudicotyledons</taxon>
        <taxon>Gunneridae</taxon>
        <taxon>Pentapetalae</taxon>
        <taxon>rosids</taxon>
        <taxon>malvids</taxon>
        <taxon>Brassicales</taxon>
        <taxon>Cleomaceae</taxon>
        <taxon>New World clade</taxon>
        <taxon>Tarenaya</taxon>
    </lineage>
</organism>
<evidence type="ECO:0000313" key="1">
    <source>
        <dbReference type="EMBL" id="ABD96911.1"/>
    </source>
</evidence>
<reference evidence="1" key="1">
    <citation type="journal article" date="2006" name="Plant Cell">
        <title>Independent ancient polyploidy events in the sister families Brassicaceae and Cleomaceae.</title>
        <authorList>
            <person name="Schranz M.E."/>
            <person name="Mitchell-Olds T."/>
        </authorList>
    </citation>
    <scope>NUCLEOTIDE SEQUENCE</scope>
</reference>
<sequence length="18" mass="2065">MGNEINVEGTRQFQEIEA</sequence>
<proteinExistence type="predicted"/>
<accession>Q1KUS4</accession>
<name>Q1KUS4_9ROSI</name>
<dbReference type="EMBL" id="DQ415921">
    <property type="protein sequence ID" value="ABD96911.1"/>
    <property type="molecule type" value="Genomic_DNA"/>
</dbReference>
<protein>
    <submittedName>
        <fullName evidence="1">Uncharacterized protein</fullName>
    </submittedName>
</protein>